<evidence type="ECO:0000313" key="5">
    <source>
        <dbReference type="Proteomes" id="UP000095280"/>
    </source>
</evidence>
<keyword evidence="5" id="KW-1185">Reference proteome</keyword>
<feature type="domain" description="ABC transmembrane type-1" evidence="4">
    <location>
        <begin position="330"/>
        <end position="424"/>
    </location>
</feature>
<keyword evidence="3" id="KW-0472">Membrane</keyword>
<dbReference type="AlphaFoldDB" id="A0A1I8FEE6"/>
<evidence type="ECO:0000259" key="4">
    <source>
        <dbReference type="Pfam" id="PF06472"/>
    </source>
</evidence>
<dbReference type="GO" id="GO:0140359">
    <property type="term" value="F:ABC-type transporter activity"/>
    <property type="evidence" value="ECO:0007669"/>
    <property type="project" value="InterPro"/>
</dbReference>
<name>A0A1I8FEE6_9PLAT</name>
<evidence type="ECO:0000256" key="3">
    <source>
        <dbReference type="ARBA" id="ARBA00023136"/>
    </source>
</evidence>
<evidence type="ECO:0000313" key="6">
    <source>
        <dbReference type="WBParaSite" id="maker-unitig_30701-snap-gene-0.2-mRNA-1"/>
    </source>
</evidence>
<sequence length="576" mass="63272">DLKFSEVCLGFLCIPVLFQPLPPLLLLLLPSPSGTAPALAHPDHLAALAGSRLLFRQPAPALVYSRPASDAPCTFVVTERRPALLGLVIRTTDAFWDWRSPARNSRPGFVSYRRPGPQLPLSASCWTAGTELMTADFAWTRMPRSGRGGGRPHAARPRVAAIRRHHHLPGHVKDQGSCYAMLAEPGKRTATERSARPRISGMWLAASASEFFHPVGQARHQTGSQTAEAGAAIDDEVEGLNADADCQLESDCREYSELGCSSVLASVSEAGGDRVTEWSWAWIRLPIVWLPGAYYKALGDTDVPLFWRVTLTASALIVGIVADHWLLGPGVSLAFFVLGTVANRYLLQLVSRAVVRQEAGEGDFRHRHSQCESAAFHDCEQVELEQCSASLESLLSLQRRVVLRQYALTAFVNFCDYAASIGSWRHYWHASHRVLELSEALQNCHRSCYSDWCFDSAAANAAASCDTLVVDRVGDAEDMSLMRPVLEFRRVLILEPRAATPANITGPSSAVAVKRPFCEPFRSSYAARPGNRKLFRRAPNSDGCQSAPLADRTSRCRVLFRAAEAVLYRCWHPAAT</sequence>
<evidence type="ECO:0000256" key="1">
    <source>
        <dbReference type="ARBA" id="ARBA00022692"/>
    </source>
</evidence>
<dbReference type="InterPro" id="IPR011527">
    <property type="entry name" value="ABC1_TM_dom"/>
</dbReference>
<organism evidence="5 6">
    <name type="scientific">Macrostomum lignano</name>
    <dbReference type="NCBI Taxonomy" id="282301"/>
    <lineage>
        <taxon>Eukaryota</taxon>
        <taxon>Metazoa</taxon>
        <taxon>Spiralia</taxon>
        <taxon>Lophotrochozoa</taxon>
        <taxon>Platyhelminthes</taxon>
        <taxon>Rhabditophora</taxon>
        <taxon>Macrostomorpha</taxon>
        <taxon>Macrostomida</taxon>
        <taxon>Macrostomidae</taxon>
        <taxon>Macrostomum</taxon>
    </lineage>
</organism>
<evidence type="ECO:0000256" key="2">
    <source>
        <dbReference type="ARBA" id="ARBA00022989"/>
    </source>
</evidence>
<keyword evidence="1" id="KW-0812">Transmembrane</keyword>
<protein>
    <submittedName>
        <fullName evidence="6">ABC transmembrane type-1 domain-containing protein</fullName>
    </submittedName>
</protein>
<dbReference type="Proteomes" id="UP000095280">
    <property type="component" value="Unplaced"/>
</dbReference>
<dbReference type="GO" id="GO:0005524">
    <property type="term" value="F:ATP binding"/>
    <property type="evidence" value="ECO:0007669"/>
    <property type="project" value="InterPro"/>
</dbReference>
<dbReference type="GO" id="GO:0016020">
    <property type="term" value="C:membrane"/>
    <property type="evidence" value="ECO:0007669"/>
    <property type="project" value="InterPro"/>
</dbReference>
<accession>A0A1I8FEE6</accession>
<dbReference type="Pfam" id="PF06472">
    <property type="entry name" value="ABC_membrane_2"/>
    <property type="match status" value="1"/>
</dbReference>
<reference evidence="6" key="1">
    <citation type="submission" date="2016-11" db="UniProtKB">
        <authorList>
            <consortium name="WormBaseParasite"/>
        </authorList>
    </citation>
    <scope>IDENTIFICATION</scope>
</reference>
<dbReference type="WBParaSite" id="maker-unitig_30701-snap-gene-0.2-mRNA-1">
    <property type="protein sequence ID" value="maker-unitig_30701-snap-gene-0.2-mRNA-1"/>
    <property type="gene ID" value="maker-unitig_30701-snap-gene-0.2"/>
</dbReference>
<proteinExistence type="predicted"/>
<keyword evidence="2" id="KW-1133">Transmembrane helix</keyword>